<dbReference type="SUPFAM" id="SSF57196">
    <property type="entry name" value="EGF/Laminin"/>
    <property type="match status" value="1"/>
</dbReference>
<dbReference type="EnsemblMetazoa" id="XM_038200439.1">
    <property type="protein sequence ID" value="XP_038056367.1"/>
    <property type="gene ID" value="LOC119728271"/>
</dbReference>
<keyword evidence="1" id="KW-0245">EGF-like domain</keyword>
<comment type="caution">
    <text evidence="1">Lacks conserved residue(s) required for the propagation of feature annotation.</text>
</comment>
<dbReference type="Proteomes" id="UP000887568">
    <property type="component" value="Unplaced"/>
</dbReference>
<protein>
    <recommendedName>
        <fullName evidence="3">EGF-like domain-containing protein</fullName>
    </recommendedName>
</protein>
<evidence type="ECO:0000256" key="1">
    <source>
        <dbReference type="PROSITE-ProRule" id="PRU00076"/>
    </source>
</evidence>
<accession>A0A913ZXT9</accession>
<evidence type="ECO:0000313" key="4">
    <source>
        <dbReference type="EnsemblMetazoa" id="XP_038056367.1"/>
    </source>
</evidence>
<keyword evidence="5" id="KW-1185">Reference proteome</keyword>
<dbReference type="OrthoDB" id="10046852at2759"/>
<dbReference type="OMA" id="PHECIVI"/>
<dbReference type="InterPro" id="IPR000742">
    <property type="entry name" value="EGF"/>
</dbReference>
<dbReference type="GeneID" id="119728271"/>
<evidence type="ECO:0000256" key="2">
    <source>
        <dbReference type="SAM" id="SignalP"/>
    </source>
</evidence>
<name>A0A913ZXT9_PATMI</name>
<dbReference type="AlphaFoldDB" id="A0A913ZXT9"/>
<feature type="domain" description="EGF-like" evidence="3">
    <location>
        <begin position="65"/>
        <end position="103"/>
    </location>
</feature>
<feature type="signal peptide" evidence="2">
    <location>
        <begin position="1"/>
        <end position="23"/>
    </location>
</feature>
<sequence length="126" mass="14204">MDSLRICLLVFSCFVLVATVVSSDCVKQEFSGCNRVGKQCVCSTETACDNPFSYRDVRRCRRALFGDTCRKNNCENNGQCVQTKHDVYLCKCEGTGYYGHRCETKCPKDLTIVPDEDRLDAKACVF</sequence>
<evidence type="ECO:0000259" key="3">
    <source>
        <dbReference type="PROSITE" id="PS50026"/>
    </source>
</evidence>
<dbReference type="PROSITE" id="PS50026">
    <property type="entry name" value="EGF_3"/>
    <property type="match status" value="1"/>
</dbReference>
<keyword evidence="2" id="KW-0732">Signal</keyword>
<organism evidence="4 5">
    <name type="scientific">Patiria miniata</name>
    <name type="common">Bat star</name>
    <name type="synonym">Asterina miniata</name>
    <dbReference type="NCBI Taxonomy" id="46514"/>
    <lineage>
        <taxon>Eukaryota</taxon>
        <taxon>Metazoa</taxon>
        <taxon>Echinodermata</taxon>
        <taxon>Eleutherozoa</taxon>
        <taxon>Asterozoa</taxon>
        <taxon>Asteroidea</taxon>
        <taxon>Valvatacea</taxon>
        <taxon>Valvatida</taxon>
        <taxon>Asterinidae</taxon>
        <taxon>Patiria</taxon>
    </lineage>
</organism>
<dbReference type="Gene3D" id="2.10.25.10">
    <property type="entry name" value="Laminin"/>
    <property type="match status" value="1"/>
</dbReference>
<proteinExistence type="predicted"/>
<dbReference type="Pfam" id="PF00008">
    <property type="entry name" value="EGF"/>
    <property type="match status" value="1"/>
</dbReference>
<feature type="chain" id="PRO_5037340458" description="EGF-like domain-containing protein" evidence="2">
    <location>
        <begin position="24"/>
        <end position="126"/>
    </location>
</feature>
<evidence type="ECO:0000313" key="5">
    <source>
        <dbReference type="Proteomes" id="UP000887568"/>
    </source>
</evidence>
<dbReference type="RefSeq" id="XP_038056367.1">
    <property type="nucleotide sequence ID" value="XM_038200439.1"/>
</dbReference>
<reference evidence="4" key="1">
    <citation type="submission" date="2022-11" db="UniProtKB">
        <authorList>
            <consortium name="EnsemblMetazoa"/>
        </authorList>
    </citation>
    <scope>IDENTIFICATION</scope>
</reference>